<accession>A0A9R1W273</accession>
<gene>
    <name evidence="1" type="ORF">LSAT_V11C300151860</name>
</gene>
<comment type="caution">
    <text evidence="1">The sequence shown here is derived from an EMBL/GenBank/DDBJ whole genome shotgun (WGS) entry which is preliminary data.</text>
</comment>
<dbReference type="Proteomes" id="UP000235145">
    <property type="component" value="Unassembled WGS sequence"/>
</dbReference>
<keyword evidence="2" id="KW-1185">Reference proteome</keyword>
<reference evidence="1 2" key="1">
    <citation type="journal article" date="2017" name="Nat. Commun.">
        <title>Genome assembly with in vitro proximity ligation data and whole-genome triplication in lettuce.</title>
        <authorList>
            <person name="Reyes-Chin-Wo S."/>
            <person name="Wang Z."/>
            <person name="Yang X."/>
            <person name="Kozik A."/>
            <person name="Arikit S."/>
            <person name="Song C."/>
            <person name="Xia L."/>
            <person name="Froenicke L."/>
            <person name="Lavelle D.O."/>
            <person name="Truco M.J."/>
            <person name="Xia R."/>
            <person name="Zhu S."/>
            <person name="Xu C."/>
            <person name="Xu H."/>
            <person name="Xu X."/>
            <person name="Cox K."/>
            <person name="Korf I."/>
            <person name="Meyers B.C."/>
            <person name="Michelmore R.W."/>
        </authorList>
    </citation>
    <scope>NUCLEOTIDE SEQUENCE [LARGE SCALE GENOMIC DNA]</scope>
    <source>
        <strain evidence="2">cv. Salinas</strain>
        <tissue evidence="1">Seedlings</tissue>
    </source>
</reference>
<dbReference type="AlphaFoldDB" id="A0A9R1W273"/>
<sequence length="107" mass="12340">MKLVDVDRTLTRYLCDNTPIERFELMIDIENQDSTSLAEKWIRPVATKTCLKKISLTIFIFGAPFTLLDEILASPDLTKIKVRASNRRRMTCSVWMTTLVINYVSLP</sequence>
<proteinExistence type="predicted"/>
<name>A0A9R1W273_LACSA</name>
<protein>
    <submittedName>
        <fullName evidence="1">Uncharacterized protein</fullName>
    </submittedName>
</protein>
<evidence type="ECO:0000313" key="1">
    <source>
        <dbReference type="EMBL" id="KAJ0215774.1"/>
    </source>
</evidence>
<dbReference type="EMBL" id="NBSK02000003">
    <property type="protein sequence ID" value="KAJ0215774.1"/>
    <property type="molecule type" value="Genomic_DNA"/>
</dbReference>
<organism evidence="1 2">
    <name type="scientific">Lactuca sativa</name>
    <name type="common">Garden lettuce</name>
    <dbReference type="NCBI Taxonomy" id="4236"/>
    <lineage>
        <taxon>Eukaryota</taxon>
        <taxon>Viridiplantae</taxon>
        <taxon>Streptophyta</taxon>
        <taxon>Embryophyta</taxon>
        <taxon>Tracheophyta</taxon>
        <taxon>Spermatophyta</taxon>
        <taxon>Magnoliopsida</taxon>
        <taxon>eudicotyledons</taxon>
        <taxon>Gunneridae</taxon>
        <taxon>Pentapetalae</taxon>
        <taxon>asterids</taxon>
        <taxon>campanulids</taxon>
        <taxon>Asterales</taxon>
        <taxon>Asteraceae</taxon>
        <taxon>Cichorioideae</taxon>
        <taxon>Cichorieae</taxon>
        <taxon>Lactucinae</taxon>
        <taxon>Lactuca</taxon>
    </lineage>
</organism>
<evidence type="ECO:0000313" key="2">
    <source>
        <dbReference type="Proteomes" id="UP000235145"/>
    </source>
</evidence>